<dbReference type="GeneID" id="8680217"/>
<proteinExistence type="predicted"/>
<dbReference type="Proteomes" id="UP000001882">
    <property type="component" value="Chromosome"/>
</dbReference>
<dbReference type="EMBL" id="AP011532">
    <property type="protein sequence ID" value="BAI60123.1"/>
    <property type="molecule type" value="Genomic_DNA"/>
</dbReference>
<accession>D1YUK1</accession>
<dbReference type="InParanoid" id="D1YUK1"/>
<protein>
    <submittedName>
        <fullName evidence="1">Uncharacterized protein</fullName>
    </submittedName>
</protein>
<dbReference type="eggNOG" id="arCOG01453">
    <property type="taxonomic scope" value="Archaea"/>
</dbReference>
<reference evidence="1 2" key="2">
    <citation type="journal article" date="2008" name="Int. J. Syst. Evol. Microbiol.">
        <title>Methanocella paludicola gen. nov., sp. nov., a methane-producing archaeon, the first isolate of the lineage 'Rice Cluster I', and proposal of the new archaeal order Methanocellales ord. nov.</title>
        <authorList>
            <person name="Sakai S."/>
            <person name="Imachi H."/>
            <person name="Hanada S."/>
            <person name="Ohashi A."/>
            <person name="Harada H."/>
            <person name="Kamagata Y."/>
        </authorList>
    </citation>
    <scope>NUCLEOTIDE SEQUENCE [LARGE SCALE GENOMIC DNA]</scope>
    <source>
        <strain evidence="2">DSM 17711 / JCM 13418 / NBRC 101707 / SANAE</strain>
    </source>
</reference>
<dbReference type="AlphaFoldDB" id="D1YUK1"/>
<dbReference type="KEGG" id="mpd:MCP_0051"/>
<sequence length="82" mass="9920">MLANYIVDKHKELQFNVPDVTIKRDDDNKTREYILNMTPEHRNELGINKSTLWYIRKNPARVRRSNYTIRLRLKSQNNKYGN</sequence>
<name>D1YUK1_METPS</name>
<evidence type="ECO:0000313" key="1">
    <source>
        <dbReference type="EMBL" id="BAI60123.1"/>
    </source>
</evidence>
<reference evidence="2" key="3">
    <citation type="journal article" date="2011" name="PLoS ONE">
        <title>Genome sequence of a mesophilic hydrogenotrophic methanogen Methanocella paludicola, the first cultivated representative of the order Methanocellales.</title>
        <authorList>
            <person name="Sakai S."/>
            <person name="Takaki Y."/>
            <person name="Shimamura S."/>
            <person name="Sekine M."/>
            <person name="Tajima T."/>
            <person name="Kosugi H."/>
            <person name="Ichikawa N."/>
            <person name="Tasumi E."/>
            <person name="Hiraki A.T."/>
            <person name="Shimizu A."/>
            <person name="Kato Y."/>
            <person name="Nishiko R."/>
            <person name="Mori K."/>
            <person name="Fujita N."/>
            <person name="Imachi H."/>
            <person name="Takai K."/>
        </authorList>
    </citation>
    <scope>NUCLEOTIDE SEQUENCE [LARGE SCALE GENOMIC DNA]</scope>
    <source>
        <strain evidence="2">DSM 17711 / JCM 13418 / NBRC 101707 / SANAE</strain>
    </source>
</reference>
<evidence type="ECO:0000313" key="2">
    <source>
        <dbReference type="Proteomes" id="UP000001882"/>
    </source>
</evidence>
<organism evidence="1 2">
    <name type="scientific">Methanocella paludicola (strain DSM 17711 / JCM 13418 / NBRC 101707 / SANAE)</name>
    <dbReference type="NCBI Taxonomy" id="304371"/>
    <lineage>
        <taxon>Archaea</taxon>
        <taxon>Methanobacteriati</taxon>
        <taxon>Methanobacteriota</taxon>
        <taxon>Stenosarchaea group</taxon>
        <taxon>Methanomicrobia</taxon>
        <taxon>Methanocellales</taxon>
        <taxon>Methanocellaceae</taxon>
        <taxon>Methanocella</taxon>
    </lineage>
</organism>
<dbReference type="OrthoDB" id="2216at2157"/>
<keyword evidence="2" id="KW-1185">Reference proteome</keyword>
<dbReference type="RefSeq" id="WP_012898803.1">
    <property type="nucleotide sequence ID" value="NC_013665.1"/>
</dbReference>
<reference evidence="1 2" key="1">
    <citation type="journal article" date="2007" name="Appl. Environ. Microbiol.">
        <title>Isolation of key methanogens for global methane emission from rice paddy fields: a novel isolate affiliated with the clone cluster rice cluster I.</title>
        <authorList>
            <person name="Sakai S."/>
            <person name="Imachi H."/>
            <person name="Sekiguchi Y."/>
            <person name="Ohashi A."/>
            <person name="Harada H."/>
            <person name="Kamagata Y."/>
        </authorList>
    </citation>
    <scope>NUCLEOTIDE SEQUENCE [LARGE SCALE GENOMIC DNA]</scope>
    <source>
        <strain evidence="2">DSM 17711 / JCM 13418 / NBRC 101707 / SANAE</strain>
    </source>
</reference>
<gene>
    <name evidence="1" type="ordered locus">MCP_0051</name>
</gene>